<feature type="region of interest" description="Disordered" evidence="1">
    <location>
        <begin position="64"/>
        <end position="98"/>
    </location>
</feature>
<dbReference type="InterPro" id="IPR050365">
    <property type="entry name" value="TIM50"/>
</dbReference>
<dbReference type="InterPro" id="IPR011948">
    <property type="entry name" value="Dullard_phosphatase"/>
</dbReference>
<dbReference type="InterPro" id="IPR023214">
    <property type="entry name" value="HAD_sf"/>
</dbReference>
<feature type="compositionally biased region" description="Low complexity" evidence="1">
    <location>
        <begin position="201"/>
        <end position="214"/>
    </location>
</feature>
<dbReference type="STRING" id="486041.B0CY70"/>
<reference evidence="3 4" key="1">
    <citation type="journal article" date="2008" name="Nature">
        <title>The genome of Laccaria bicolor provides insights into mycorrhizal symbiosis.</title>
        <authorList>
            <person name="Martin F."/>
            <person name="Aerts A."/>
            <person name="Ahren D."/>
            <person name="Brun A."/>
            <person name="Danchin E.G.J."/>
            <person name="Duchaussoy F."/>
            <person name="Gibon J."/>
            <person name="Kohler A."/>
            <person name="Lindquist E."/>
            <person name="Pereda V."/>
            <person name="Salamov A."/>
            <person name="Shapiro H.J."/>
            <person name="Wuyts J."/>
            <person name="Blaudez D."/>
            <person name="Buee M."/>
            <person name="Brokstein P."/>
            <person name="Canbaeck B."/>
            <person name="Cohen D."/>
            <person name="Courty P.E."/>
            <person name="Coutinho P.M."/>
            <person name="Delaruelle C."/>
            <person name="Detter J.C."/>
            <person name="Deveau A."/>
            <person name="DiFazio S."/>
            <person name="Duplessis S."/>
            <person name="Fraissinet-Tachet L."/>
            <person name="Lucic E."/>
            <person name="Frey-Klett P."/>
            <person name="Fourrey C."/>
            <person name="Feussner I."/>
            <person name="Gay G."/>
            <person name="Grimwood J."/>
            <person name="Hoegger P.J."/>
            <person name="Jain P."/>
            <person name="Kilaru S."/>
            <person name="Labbe J."/>
            <person name="Lin Y.C."/>
            <person name="Legue V."/>
            <person name="Le Tacon F."/>
            <person name="Marmeisse R."/>
            <person name="Melayah D."/>
            <person name="Montanini B."/>
            <person name="Muratet M."/>
            <person name="Nehls U."/>
            <person name="Niculita-Hirzel H."/>
            <person name="Oudot-Le Secq M.P."/>
            <person name="Peter M."/>
            <person name="Quesneville H."/>
            <person name="Rajashekar B."/>
            <person name="Reich M."/>
            <person name="Rouhier N."/>
            <person name="Schmutz J."/>
            <person name="Yin T."/>
            <person name="Chalot M."/>
            <person name="Henrissat B."/>
            <person name="Kuees U."/>
            <person name="Lucas S."/>
            <person name="Van de Peer Y."/>
            <person name="Podila G.K."/>
            <person name="Polle A."/>
            <person name="Pukkila P.J."/>
            <person name="Richardson P.M."/>
            <person name="Rouze P."/>
            <person name="Sanders I.R."/>
            <person name="Stajich J.E."/>
            <person name="Tunlid A."/>
            <person name="Tuskan G."/>
            <person name="Grigoriev I.V."/>
        </authorList>
    </citation>
    <scope>NUCLEOTIDE SEQUENCE [LARGE SCALE GENOMIC DNA]</scope>
    <source>
        <strain evidence="4">S238N-H82 / ATCC MYA-4686</strain>
    </source>
</reference>
<dbReference type="InterPro" id="IPR004274">
    <property type="entry name" value="FCP1_dom"/>
</dbReference>
<protein>
    <submittedName>
        <fullName evidence="3">Predicted protein</fullName>
    </submittedName>
</protein>
<dbReference type="RefSeq" id="XP_001876656.1">
    <property type="nucleotide sequence ID" value="XM_001876621.1"/>
</dbReference>
<dbReference type="Proteomes" id="UP000001194">
    <property type="component" value="Unassembled WGS sequence"/>
</dbReference>
<dbReference type="GO" id="GO:0016791">
    <property type="term" value="F:phosphatase activity"/>
    <property type="evidence" value="ECO:0007669"/>
    <property type="project" value="InterPro"/>
</dbReference>
<proteinExistence type="predicted"/>
<evidence type="ECO:0000256" key="1">
    <source>
        <dbReference type="SAM" id="MobiDB-lite"/>
    </source>
</evidence>
<dbReference type="CDD" id="cd07521">
    <property type="entry name" value="HAD_FCP1-like"/>
    <property type="match status" value="1"/>
</dbReference>
<dbReference type="InterPro" id="IPR036412">
    <property type="entry name" value="HAD-like_sf"/>
</dbReference>
<feature type="compositionally biased region" description="Low complexity" evidence="1">
    <location>
        <begin position="17"/>
        <end position="27"/>
    </location>
</feature>
<dbReference type="EMBL" id="DS547094">
    <property type="protein sequence ID" value="EDR12392.1"/>
    <property type="molecule type" value="Genomic_DNA"/>
</dbReference>
<dbReference type="Pfam" id="PF03031">
    <property type="entry name" value="NIF"/>
    <property type="match status" value="1"/>
</dbReference>
<sequence length="421" mass="46378">MNTLGYVARQFDVLASSKPLPTSSSTSIATAHRRRRSERSSDPHSPDIPLQRVSTWSTNFLFPPTSSHPSSTPRRTRSSPSFVSIPNQPPPVIQPATDPLPTRSKTHIESVINQIFFIRVFLVVWDNVKAVWSSLTHHVTIFTWPNPITIEHPPLPSEKDVVQTLPLSAAQATEQYIHLHTAEPESTISSPLTGPPPSVQSPSTPKTSRSSTPTLNAKKTPFHLPKTLVLDLDETLIHSTSRPMFSQASNGSGLLSLGSFGRSNKGAGHVVEVALGGRSTLYHVYKRPFVDFFLRTVSGWYTLVIFTASMQEYADPVIDWLDAGSGILTHRFFRDSCTQLPNGSYTKDLSIVEADLSRVCLVDNSPVSYRVNEANGIPIEGWTHDPSDEALLDLLPVLDSLRFTSDVRRVLGLRSAGVHHS</sequence>
<dbReference type="GeneID" id="6072284"/>
<gene>
    <name evidence="3" type="ORF">LACBIDRAFT_311748</name>
</gene>
<evidence type="ECO:0000259" key="2">
    <source>
        <dbReference type="PROSITE" id="PS50969"/>
    </source>
</evidence>
<dbReference type="SMART" id="SM00577">
    <property type="entry name" value="CPDc"/>
    <property type="match status" value="1"/>
</dbReference>
<dbReference type="NCBIfam" id="TIGR02251">
    <property type="entry name" value="HIF-SF_euk"/>
    <property type="match status" value="1"/>
</dbReference>
<feature type="region of interest" description="Disordered" evidence="1">
    <location>
        <begin position="17"/>
        <end position="51"/>
    </location>
</feature>
<dbReference type="OrthoDB" id="277011at2759"/>
<dbReference type="Gene3D" id="3.40.50.1000">
    <property type="entry name" value="HAD superfamily/HAD-like"/>
    <property type="match status" value="1"/>
</dbReference>
<organism evidence="4">
    <name type="scientific">Laccaria bicolor (strain S238N-H82 / ATCC MYA-4686)</name>
    <name type="common">Bicoloured deceiver</name>
    <name type="synonym">Laccaria laccata var. bicolor</name>
    <dbReference type="NCBI Taxonomy" id="486041"/>
    <lineage>
        <taxon>Eukaryota</taxon>
        <taxon>Fungi</taxon>
        <taxon>Dikarya</taxon>
        <taxon>Basidiomycota</taxon>
        <taxon>Agaricomycotina</taxon>
        <taxon>Agaricomycetes</taxon>
        <taxon>Agaricomycetidae</taxon>
        <taxon>Agaricales</taxon>
        <taxon>Agaricineae</taxon>
        <taxon>Hydnangiaceae</taxon>
        <taxon>Laccaria</taxon>
    </lineage>
</organism>
<dbReference type="KEGG" id="lbc:LACBIDRAFT_311748"/>
<dbReference type="SUPFAM" id="SSF56784">
    <property type="entry name" value="HAD-like"/>
    <property type="match status" value="1"/>
</dbReference>
<dbReference type="PANTHER" id="PTHR12210">
    <property type="entry name" value="DULLARD PROTEIN PHOSPHATASE"/>
    <property type="match status" value="1"/>
</dbReference>
<dbReference type="InParanoid" id="B0CY70"/>
<name>B0CY70_LACBS</name>
<dbReference type="FunFam" id="3.40.50.1000:FF:000270">
    <property type="entry name" value="Nuclear envelope-endoplasmic reticulum network protein"/>
    <property type="match status" value="1"/>
</dbReference>
<feature type="compositionally biased region" description="Low complexity" evidence="1">
    <location>
        <begin position="64"/>
        <end position="81"/>
    </location>
</feature>
<accession>B0CY70</accession>
<dbReference type="PROSITE" id="PS50969">
    <property type="entry name" value="FCP1"/>
    <property type="match status" value="1"/>
</dbReference>
<feature type="domain" description="FCP1 homology" evidence="2">
    <location>
        <begin position="221"/>
        <end position="401"/>
    </location>
</feature>
<evidence type="ECO:0000313" key="4">
    <source>
        <dbReference type="Proteomes" id="UP000001194"/>
    </source>
</evidence>
<keyword evidence="4" id="KW-1185">Reference proteome</keyword>
<feature type="region of interest" description="Disordered" evidence="1">
    <location>
        <begin position="185"/>
        <end position="219"/>
    </location>
</feature>
<evidence type="ECO:0000313" key="3">
    <source>
        <dbReference type="EMBL" id="EDR12392.1"/>
    </source>
</evidence>
<dbReference type="AlphaFoldDB" id="B0CY70"/>
<dbReference type="HOGENOM" id="CLU_020262_5_1_1"/>